<dbReference type="KEGG" id="vg:2979097"/>
<reference evidence="1 2" key="1">
    <citation type="journal article" date="2004" name="J. Virol.">
        <title>Complete genome sequence of lymphocystis disease virus isolated from China.</title>
        <authorList>
            <person name="Zhang Q.Y."/>
            <person name="Xiao F."/>
            <person name="Xie J."/>
            <person name="Li Z.Q."/>
            <person name="Gui J.F."/>
        </authorList>
    </citation>
    <scope>NUCLEOTIDE SEQUENCE [LARGE SCALE GENOMIC DNA]</scope>
</reference>
<sequence>MNPLIPKASSTMQNVIESVELKDIYPLTPKLYTRSLCSYSLKVKGLLYTSIMLCIINNALEVKRLFLHCY</sequence>
<dbReference type="Proteomes" id="UP000106699">
    <property type="component" value="Segment"/>
</dbReference>
<evidence type="ECO:0000313" key="1">
    <source>
        <dbReference type="EMBL" id="AAU11009.1"/>
    </source>
</evidence>
<accession>Q677U8</accession>
<name>Q677U8_9VIRU</name>
<organism evidence="1 2">
    <name type="scientific">lymphocystis disease virus-China</name>
    <dbReference type="NCBI Taxonomy" id="256729"/>
    <lineage>
        <taxon>Viruses</taxon>
        <taxon>Varidnaviria</taxon>
        <taxon>Bamfordvirae</taxon>
        <taxon>Nucleocytoviricota</taxon>
        <taxon>Megaviricetes</taxon>
        <taxon>Pimascovirales</taxon>
        <taxon>Pimascovirales incertae sedis</taxon>
        <taxon>Iridoviridae</taxon>
        <taxon>Alphairidovirinae</taxon>
        <taxon>Lymphocystivirus</taxon>
        <taxon>Lymphocystivirus paralichthys1</taxon>
        <taxon>Lymphocystis disease virus 2</taxon>
    </lineage>
</organism>
<protein>
    <submittedName>
        <fullName evidence="1">Uncharacterized protein</fullName>
    </submittedName>
</protein>
<proteinExistence type="predicted"/>
<dbReference type="GeneID" id="2979097"/>
<keyword evidence="2" id="KW-1185">Reference proteome</keyword>
<dbReference type="RefSeq" id="YP_073670.1">
    <property type="nucleotide sequence ID" value="NC_005902.1"/>
</dbReference>
<evidence type="ECO:0000313" key="2">
    <source>
        <dbReference type="Proteomes" id="UP000106699"/>
    </source>
</evidence>
<dbReference type="EMBL" id="AY380826">
    <property type="protein sequence ID" value="AAU11009.1"/>
    <property type="molecule type" value="Genomic_DNA"/>
</dbReference>